<protein>
    <submittedName>
        <fullName evidence="1">Uncharacterized protein</fullName>
    </submittedName>
</protein>
<dbReference type="AlphaFoldDB" id="A0AAQ3SGF9"/>
<evidence type="ECO:0000313" key="1">
    <source>
        <dbReference type="EMBL" id="WVZ51736.1"/>
    </source>
</evidence>
<dbReference type="Proteomes" id="UP001341281">
    <property type="component" value="Chromosome 01"/>
</dbReference>
<gene>
    <name evidence="1" type="ORF">U9M48_002850</name>
</gene>
<evidence type="ECO:0000313" key="2">
    <source>
        <dbReference type="Proteomes" id="UP001341281"/>
    </source>
</evidence>
<reference evidence="1 2" key="1">
    <citation type="submission" date="2024-02" db="EMBL/GenBank/DDBJ databases">
        <title>High-quality chromosome-scale genome assembly of Pensacola bahiagrass (Paspalum notatum Flugge var. saurae).</title>
        <authorList>
            <person name="Vega J.M."/>
            <person name="Podio M."/>
            <person name="Orjuela J."/>
            <person name="Siena L.A."/>
            <person name="Pessino S.C."/>
            <person name="Combes M.C."/>
            <person name="Mariac C."/>
            <person name="Albertini E."/>
            <person name="Pupilli F."/>
            <person name="Ortiz J.P.A."/>
            <person name="Leblanc O."/>
        </authorList>
    </citation>
    <scope>NUCLEOTIDE SEQUENCE [LARGE SCALE GENOMIC DNA]</scope>
    <source>
        <strain evidence="1">R1</strain>
        <tissue evidence="1">Leaf</tissue>
    </source>
</reference>
<sequence>MFQTQLLYLHQLKDGQLTIAVQS</sequence>
<name>A0AAQ3SGF9_PASNO</name>
<keyword evidence="2" id="KW-1185">Reference proteome</keyword>
<accession>A0AAQ3SGF9</accession>
<feature type="non-terminal residue" evidence="1">
    <location>
        <position position="23"/>
    </location>
</feature>
<proteinExistence type="predicted"/>
<dbReference type="EMBL" id="CP144745">
    <property type="protein sequence ID" value="WVZ51736.1"/>
    <property type="molecule type" value="Genomic_DNA"/>
</dbReference>
<organism evidence="1 2">
    <name type="scientific">Paspalum notatum var. saurae</name>
    <dbReference type="NCBI Taxonomy" id="547442"/>
    <lineage>
        <taxon>Eukaryota</taxon>
        <taxon>Viridiplantae</taxon>
        <taxon>Streptophyta</taxon>
        <taxon>Embryophyta</taxon>
        <taxon>Tracheophyta</taxon>
        <taxon>Spermatophyta</taxon>
        <taxon>Magnoliopsida</taxon>
        <taxon>Liliopsida</taxon>
        <taxon>Poales</taxon>
        <taxon>Poaceae</taxon>
        <taxon>PACMAD clade</taxon>
        <taxon>Panicoideae</taxon>
        <taxon>Andropogonodae</taxon>
        <taxon>Paspaleae</taxon>
        <taxon>Paspalinae</taxon>
        <taxon>Paspalum</taxon>
    </lineage>
</organism>